<feature type="compositionally biased region" description="Pro residues" evidence="1">
    <location>
        <begin position="366"/>
        <end position="375"/>
    </location>
</feature>
<accession>A0ABP7NY87</accession>
<evidence type="ECO:0000313" key="5">
    <source>
        <dbReference type="Proteomes" id="UP001418444"/>
    </source>
</evidence>
<organism evidence="4 5">
    <name type="scientific">Gordonia caeni</name>
    <dbReference type="NCBI Taxonomy" id="1007097"/>
    <lineage>
        <taxon>Bacteria</taxon>
        <taxon>Bacillati</taxon>
        <taxon>Actinomycetota</taxon>
        <taxon>Actinomycetes</taxon>
        <taxon>Mycobacteriales</taxon>
        <taxon>Gordoniaceae</taxon>
        <taxon>Gordonia</taxon>
    </lineage>
</organism>
<feature type="region of interest" description="Disordered" evidence="1">
    <location>
        <begin position="362"/>
        <end position="421"/>
    </location>
</feature>
<feature type="transmembrane region" description="Helical" evidence="2">
    <location>
        <begin position="50"/>
        <end position="71"/>
    </location>
</feature>
<reference evidence="5" key="1">
    <citation type="journal article" date="2019" name="Int. J. Syst. Evol. Microbiol.">
        <title>The Global Catalogue of Microorganisms (GCM) 10K type strain sequencing project: providing services to taxonomists for standard genome sequencing and annotation.</title>
        <authorList>
            <consortium name="The Broad Institute Genomics Platform"/>
            <consortium name="The Broad Institute Genome Sequencing Center for Infectious Disease"/>
            <person name="Wu L."/>
            <person name="Ma J."/>
        </authorList>
    </citation>
    <scope>NUCLEOTIDE SEQUENCE [LARGE SCALE GENOMIC DNA]</scope>
    <source>
        <strain evidence="5">JCM 16923</strain>
    </source>
</reference>
<feature type="compositionally biased region" description="Low complexity" evidence="1">
    <location>
        <begin position="17"/>
        <end position="41"/>
    </location>
</feature>
<keyword evidence="2" id="KW-1133">Transmembrane helix</keyword>
<sequence>MASTDSAPRAARRPPRRGATQPAATPGGDAAQAAQPDSAAKAAAGTPGGVAQWLLGLFIVLALIASLLMVFGNDISITASLAVIAALWAAVIGAVLVTKYRRQADVAENRSRDLRLVYELQLEREIAARRQYESDVETAIRHELAEETNEEFEELKAQVLALRASLEQVLGNPLPEVPLALRPERRRELGSGLTGRSFADATDDRVAANLDFASTAPPADPGRHAPDPVDSVPVESAPYESAAYESAAAAPSDVEMTEIIPVVTDEETVDYDDAEPADSGDQYEYAQHEYARHEYARQDYAQPQYQQADYQQADYQQAEYTSVIPAQPHADYTASRYEYTSTEYTAVEYAEEVPPQQAYDAAAYQPPVPPVPEVPAMPQRGRRAAANDEPGAHTAGQPASELLDRLRQSRGEDTGGRRRRD</sequence>
<dbReference type="Proteomes" id="UP001418444">
    <property type="component" value="Unassembled WGS sequence"/>
</dbReference>
<evidence type="ECO:0000313" key="4">
    <source>
        <dbReference type="EMBL" id="GAA3955017.1"/>
    </source>
</evidence>
<keyword evidence="2" id="KW-0472">Membrane</keyword>
<feature type="compositionally biased region" description="Basic and acidic residues" evidence="1">
    <location>
        <begin position="402"/>
        <end position="421"/>
    </location>
</feature>
<dbReference type="RefSeq" id="WP_344781648.1">
    <property type="nucleotide sequence ID" value="NZ_BAAAZW010000003.1"/>
</dbReference>
<comment type="caution">
    <text evidence="4">The sequence shown here is derived from an EMBL/GenBank/DDBJ whole genome shotgun (WGS) entry which is preliminary data.</text>
</comment>
<evidence type="ECO:0000259" key="3">
    <source>
        <dbReference type="Pfam" id="PF20570"/>
    </source>
</evidence>
<feature type="region of interest" description="Disordered" evidence="1">
    <location>
        <begin position="1"/>
        <end position="41"/>
    </location>
</feature>
<feature type="transmembrane region" description="Helical" evidence="2">
    <location>
        <begin position="77"/>
        <end position="97"/>
    </location>
</feature>
<dbReference type="InterPro" id="IPR046706">
    <property type="entry name" value="DUF6779"/>
</dbReference>
<keyword evidence="5" id="KW-1185">Reference proteome</keyword>
<evidence type="ECO:0000256" key="2">
    <source>
        <dbReference type="SAM" id="Phobius"/>
    </source>
</evidence>
<keyword evidence="2" id="KW-0812">Transmembrane</keyword>
<feature type="domain" description="DUF6779" evidence="3">
    <location>
        <begin position="81"/>
        <end position="187"/>
    </location>
</feature>
<dbReference type="EMBL" id="BAAAZW010000003">
    <property type="protein sequence ID" value="GAA3955017.1"/>
    <property type="molecule type" value="Genomic_DNA"/>
</dbReference>
<proteinExistence type="predicted"/>
<dbReference type="Pfam" id="PF20570">
    <property type="entry name" value="DUF6779"/>
    <property type="match status" value="1"/>
</dbReference>
<name>A0ABP7NY87_9ACTN</name>
<feature type="region of interest" description="Disordered" evidence="1">
    <location>
        <begin position="212"/>
        <end position="236"/>
    </location>
</feature>
<protein>
    <recommendedName>
        <fullName evidence="3">DUF6779 domain-containing protein</fullName>
    </recommendedName>
</protein>
<evidence type="ECO:0000256" key="1">
    <source>
        <dbReference type="SAM" id="MobiDB-lite"/>
    </source>
</evidence>
<gene>
    <name evidence="4" type="ORF">GCM10022231_11970</name>
</gene>